<evidence type="ECO:0000256" key="7">
    <source>
        <dbReference type="ARBA" id="ARBA00023049"/>
    </source>
</evidence>
<evidence type="ECO:0000256" key="1">
    <source>
        <dbReference type="ARBA" id="ARBA00001947"/>
    </source>
</evidence>
<comment type="cofactor">
    <cofactor evidence="1">
        <name>Zn(2+)</name>
        <dbReference type="ChEBI" id="CHEBI:29105"/>
    </cofactor>
</comment>
<dbReference type="RefSeq" id="WP_110263503.1">
    <property type="nucleotide sequence ID" value="NZ_CAKZQT010000007.1"/>
</dbReference>
<accession>A0A318EJX0</accession>
<dbReference type="GO" id="GO:0006508">
    <property type="term" value="P:proteolysis"/>
    <property type="evidence" value="ECO:0007669"/>
    <property type="project" value="UniProtKB-KW"/>
</dbReference>
<dbReference type="Pfam" id="PF00246">
    <property type="entry name" value="Peptidase_M14"/>
    <property type="match status" value="1"/>
</dbReference>
<dbReference type="InterPro" id="IPR057246">
    <property type="entry name" value="CARBOXYPEPT_ZN_1"/>
</dbReference>
<keyword evidence="6" id="KW-0862">Zinc</keyword>
<comment type="caution">
    <text evidence="9">The sequence shown here is derived from an EMBL/GenBank/DDBJ whole genome shotgun (WGS) entry which is preliminary data.</text>
</comment>
<evidence type="ECO:0000256" key="2">
    <source>
        <dbReference type="ARBA" id="ARBA00005988"/>
    </source>
</evidence>
<dbReference type="Gene3D" id="3.40.630.10">
    <property type="entry name" value="Zn peptidases"/>
    <property type="match status" value="1"/>
</dbReference>
<dbReference type="GO" id="GO:0008270">
    <property type="term" value="F:zinc ion binding"/>
    <property type="evidence" value="ECO:0007669"/>
    <property type="project" value="InterPro"/>
</dbReference>
<dbReference type="InterPro" id="IPR000834">
    <property type="entry name" value="Peptidase_M14"/>
</dbReference>
<dbReference type="AlphaFoldDB" id="A0A318EJX0"/>
<reference evidence="9 10" key="1">
    <citation type="submission" date="2018-04" db="EMBL/GenBank/DDBJ databases">
        <title>Genomic Encyclopedia of Type Strains, Phase IV (KMG-IV): sequencing the most valuable type-strain genomes for metagenomic binning, comparative biology and taxonomic classification.</title>
        <authorList>
            <person name="Goeker M."/>
        </authorList>
    </citation>
    <scope>NUCLEOTIDE SEQUENCE [LARGE SCALE GENOMIC DNA]</scope>
    <source>
        <strain evidence="9 10">DSM 104150</strain>
    </source>
</reference>
<dbReference type="SUPFAM" id="SSF53187">
    <property type="entry name" value="Zn-dependent exopeptidases"/>
    <property type="match status" value="1"/>
</dbReference>
<sequence>MAQLLPRPFSTGDFPELDAIRALIRRADGLLRSEVLHEVVLGKERLPLHCLELGTTDPRAPAVGFFGGIHGVERIGAQVLIAFLQTLIERLHWDESLRHMLERVRLVFVPLVNPGGMRRRTRSNPAGVDLMRNAPVDADHDVSWLLGGQRLTSALPWYRGRRDAPMQPEAQVLCEVVEQRLLPHAFSLSIDCHSGFGTKDRIWFPYARSRRPIDCLPEIYALRTMFRTTHPYHSIYVIEPQARQYTTHGDLWDYLYDRAKLGSDRPFIPLTLEMGSWLWVKKSPAQIFSVLGIFNPIAPHRHQRILRTHLTFFDFMIRAAISHERWRPPPELRTMLYESAFAYWYGPQPLDRNLQATGS</sequence>
<dbReference type="GO" id="GO:0004181">
    <property type="term" value="F:metallocarboxypeptidase activity"/>
    <property type="evidence" value="ECO:0007669"/>
    <property type="project" value="InterPro"/>
</dbReference>
<dbReference type="PANTHER" id="PTHR11705:SF143">
    <property type="entry name" value="SLL0236 PROTEIN"/>
    <property type="match status" value="1"/>
</dbReference>
<evidence type="ECO:0000256" key="3">
    <source>
        <dbReference type="ARBA" id="ARBA00022670"/>
    </source>
</evidence>
<evidence type="ECO:0000256" key="5">
    <source>
        <dbReference type="ARBA" id="ARBA00022801"/>
    </source>
</evidence>
<keyword evidence="7" id="KW-0482">Metalloprotease</keyword>
<dbReference type="PROSITE" id="PS00132">
    <property type="entry name" value="CARBOXYPEPT_ZN_1"/>
    <property type="match status" value="1"/>
</dbReference>
<dbReference type="EMBL" id="QICN01000001">
    <property type="protein sequence ID" value="PXV71385.1"/>
    <property type="molecule type" value="Genomic_DNA"/>
</dbReference>
<evidence type="ECO:0000259" key="8">
    <source>
        <dbReference type="Pfam" id="PF00246"/>
    </source>
</evidence>
<name>A0A318EJX0_9GAMM</name>
<feature type="domain" description="Peptidase M14" evidence="8">
    <location>
        <begin position="46"/>
        <end position="232"/>
    </location>
</feature>
<evidence type="ECO:0000313" key="10">
    <source>
        <dbReference type="Proteomes" id="UP000248330"/>
    </source>
</evidence>
<dbReference type="GO" id="GO:0005615">
    <property type="term" value="C:extracellular space"/>
    <property type="evidence" value="ECO:0007669"/>
    <property type="project" value="TreeGrafter"/>
</dbReference>
<evidence type="ECO:0000256" key="4">
    <source>
        <dbReference type="ARBA" id="ARBA00022723"/>
    </source>
</evidence>
<keyword evidence="3" id="KW-0645">Protease</keyword>
<keyword evidence="10" id="KW-1185">Reference proteome</keyword>
<organism evidence="9 10">
    <name type="scientific">Sinimarinibacterium flocculans</name>
    <dbReference type="NCBI Taxonomy" id="985250"/>
    <lineage>
        <taxon>Bacteria</taxon>
        <taxon>Pseudomonadati</taxon>
        <taxon>Pseudomonadota</taxon>
        <taxon>Gammaproteobacteria</taxon>
        <taxon>Nevskiales</taxon>
        <taxon>Nevskiaceae</taxon>
        <taxon>Sinimarinibacterium</taxon>
    </lineage>
</organism>
<evidence type="ECO:0000256" key="6">
    <source>
        <dbReference type="ARBA" id="ARBA00022833"/>
    </source>
</evidence>
<evidence type="ECO:0000313" key="9">
    <source>
        <dbReference type="EMBL" id="PXV71385.1"/>
    </source>
</evidence>
<dbReference type="PANTHER" id="PTHR11705">
    <property type="entry name" value="PROTEASE FAMILY M14 CARBOXYPEPTIDASE A,B"/>
    <property type="match status" value="1"/>
</dbReference>
<proteinExistence type="inferred from homology"/>
<protein>
    <submittedName>
        <fullName evidence="9">Zinc carboxypeptidase</fullName>
    </submittedName>
</protein>
<keyword evidence="4" id="KW-0479">Metal-binding</keyword>
<dbReference type="Proteomes" id="UP000248330">
    <property type="component" value="Unassembled WGS sequence"/>
</dbReference>
<comment type="similarity">
    <text evidence="2">Belongs to the peptidase M14 family.</text>
</comment>
<keyword evidence="9" id="KW-0121">Carboxypeptidase</keyword>
<keyword evidence="5" id="KW-0378">Hydrolase</keyword>
<dbReference type="OrthoDB" id="9779324at2"/>
<gene>
    <name evidence="9" type="ORF">C8D93_101431</name>
</gene>